<gene>
    <name evidence="1" type="ORF">JIN87_12500</name>
</gene>
<accession>A0A934RU71</accession>
<organism evidence="1 2">
    <name type="scientific">Pelagicoccus mobilis</name>
    <dbReference type="NCBI Taxonomy" id="415221"/>
    <lineage>
        <taxon>Bacteria</taxon>
        <taxon>Pseudomonadati</taxon>
        <taxon>Verrucomicrobiota</taxon>
        <taxon>Opitutia</taxon>
        <taxon>Puniceicoccales</taxon>
        <taxon>Pelagicoccaceae</taxon>
        <taxon>Pelagicoccus</taxon>
    </lineage>
</organism>
<proteinExistence type="predicted"/>
<sequence length="340" mass="38865">MMQWERMGEIIRDQGQHVDMIDWHWYYYNGSWGSFRPDQWRDEDFTTNRWNDILAKLEDFKSWKEQYNQPHITLGFNEWNLGRIDAERWGGSPGTPYWHGLVAADMMILAMENNIHMGSLWPTYWRTEDPAKFRNLFDPSGNYISPASHVLRSFSNAAGGTIVELDSPTPSRLRTLAVRSVDNAFVDLYFLNKDTSAMNLTIELPFPVVEMTVMKYEQGATEEDVDVSQEQHAGNRSQLELSLLDTSFAHVRCRLPSNISNFEIVRENMDDATTADNMSTGPYPMNTWHQQGSAAWNTENTTTSVEVGDLDTFVGNELRIGSPDDEVVVLFSTALPIQTG</sequence>
<dbReference type="AlphaFoldDB" id="A0A934RU71"/>
<dbReference type="RefSeq" id="WP_200355904.1">
    <property type="nucleotide sequence ID" value="NZ_JAENIL010000021.1"/>
</dbReference>
<dbReference type="Proteomes" id="UP000617628">
    <property type="component" value="Unassembled WGS sequence"/>
</dbReference>
<dbReference type="SUPFAM" id="SSF51445">
    <property type="entry name" value="(Trans)glycosidases"/>
    <property type="match status" value="1"/>
</dbReference>
<dbReference type="Gene3D" id="3.20.20.80">
    <property type="entry name" value="Glycosidases"/>
    <property type="match status" value="1"/>
</dbReference>
<dbReference type="InterPro" id="IPR017853">
    <property type="entry name" value="GH"/>
</dbReference>
<evidence type="ECO:0000313" key="1">
    <source>
        <dbReference type="EMBL" id="MBK1877690.1"/>
    </source>
</evidence>
<comment type="caution">
    <text evidence="1">The sequence shown here is derived from an EMBL/GenBank/DDBJ whole genome shotgun (WGS) entry which is preliminary data.</text>
</comment>
<name>A0A934RU71_9BACT</name>
<reference evidence="1" key="1">
    <citation type="submission" date="2021-01" db="EMBL/GenBank/DDBJ databases">
        <title>Modified the classification status of verrucomicrobia.</title>
        <authorList>
            <person name="Feng X."/>
        </authorList>
    </citation>
    <scope>NUCLEOTIDE SEQUENCE</scope>
    <source>
        <strain evidence="1">KCTC 13126</strain>
    </source>
</reference>
<protein>
    <submittedName>
        <fullName evidence="1">Uncharacterized protein</fullName>
    </submittedName>
</protein>
<dbReference type="EMBL" id="JAENIL010000021">
    <property type="protein sequence ID" value="MBK1877690.1"/>
    <property type="molecule type" value="Genomic_DNA"/>
</dbReference>
<evidence type="ECO:0000313" key="2">
    <source>
        <dbReference type="Proteomes" id="UP000617628"/>
    </source>
</evidence>
<keyword evidence="2" id="KW-1185">Reference proteome</keyword>